<accession>A0A3N2BC84</accession>
<dbReference type="PANTHER" id="PTHR43744">
    <property type="entry name" value="ABC TRANSPORTER PERMEASE PROTEIN MG189-RELATED-RELATED"/>
    <property type="match status" value="1"/>
</dbReference>
<evidence type="ECO:0000259" key="9">
    <source>
        <dbReference type="PROSITE" id="PS50928"/>
    </source>
</evidence>
<keyword evidence="3" id="KW-1003">Cell membrane</keyword>
<proteinExistence type="inferred from homology"/>
<dbReference type="EMBL" id="RKHK01000001">
    <property type="protein sequence ID" value="ROR72850.1"/>
    <property type="molecule type" value="Genomic_DNA"/>
</dbReference>
<evidence type="ECO:0000256" key="3">
    <source>
        <dbReference type="ARBA" id="ARBA00022475"/>
    </source>
</evidence>
<dbReference type="GO" id="GO:0005886">
    <property type="term" value="C:plasma membrane"/>
    <property type="evidence" value="ECO:0007669"/>
    <property type="project" value="UniProtKB-SubCell"/>
</dbReference>
<feature type="transmembrane region" description="Helical" evidence="7">
    <location>
        <begin position="115"/>
        <end position="144"/>
    </location>
</feature>
<comment type="caution">
    <text evidence="10">The sequence shown here is derived from an EMBL/GenBank/DDBJ whole genome shotgun (WGS) entry which is preliminary data.</text>
</comment>
<evidence type="ECO:0000256" key="5">
    <source>
        <dbReference type="ARBA" id="ARBA00022989"/>
    </source>
</evidence>
<evidence type="ECO:0000313" key="10">
    <source>
        <dbReference type="EMBL" id="ROR72850.1"/>
    </source>
</evidence>
<evidence type="ECO:0000256" key="7">
    <source>
        <dbReference type="RuleBase" id="RU363032"/>
    </source>
</evidence>
<dbReference type="AlphaFoldDB" id="A0A3N2BC84"/>
<protein>
    <submittedName>
        <fullName evidence="10">Carbohydrate ABC transporter membrane protein 2 (CUT1 family)</fullName>
    </submittedName>
</protein>
<keyword evidence="5 7" id="KW-1133">Transmembrane helix</keyword>
<evidence type="ECO:0000256" key="8">
    <source>
        <dbReference type="SAM" id="MobiDB-lite"/>
    </source>
</evidence>
<dbReference type="GO" id="GO:0055085">
    <property type="term" value="P:transmembrane transport"/>
    <property type="evidence" value="ECO:0007669"/>
    <property type="project" value="InterPro"/>
</dbReference>
<evidence type="ECO:0000256" key="4">
    <source>
        <dbReference type="ARBA" id="ARBA00022692"/>
    </source>
</evidence>
<sequence>MSEPNPGAAAGAAPAAPPPPDAADAGPRADAGRAGRQSPPRRRLNESSRPQRWFATGLTYLMLLAGAALMIGPFLFTVMTSLKTPRQFNTTVPLTPPDPVTFENFAALFTGSNSFIVPIAVTAQMTVVMLVGQMTGSVLAAYAFATLRFPGRDAIFWVYLSTLMIPQVVTIIPLYTMLTSAGLRNTFAGLVLPFMLASPYAIFLLRENFRSMPSEIIDAATLDGAGALRRLWYVMLPMNKPILATLMLITVVSQWNSFIWPSIIAPAPEWRVITVATAALQTQYSSNWTLVMAAATLALMPLIVLFLIFQKQITRSIGIGMR</sequence>
<dbReference type="InterPro" id="IPR035906">
    <property type="entry name" value="MetI-like_sf"/>
</dbReference>
<evidence type="ECO:0000313" key="11">
    <source>
        <dbReference type="Proteomes" id="UP000280668"/>
    </source>
</evidence>
<dbReference type="InterPro" id="IPR000515">
    <property type="entry name" value="MetI-like"/>
</dbReference>
<feature type="domain" description="ABC transmembrane type-1" evidence="9">
    <location>
        <begin position="119"/>
        <end position="309"/>
    </location>
</feature>
<dbReference type="Pfam" id="PF00528">
    <property type="entry name" value="BPD_transp_1"/>
    <property type="match status" value="1"/>
</dbReference>
<dbReference type="Proteomes" id="UP000280668">
    <property type="component" value="Unassembled WGS sequence"/>
</dbReference>
<reference evidence="10 11" key="1">
    <citation type="submission" date="2018-11" db="EMBL/GenBank/DDBJ databases">
        <title>Sequencing the genomes of 1000 actinobacteria strains.</title>
        <authorList>
            <person name="Klenk H.-P."/>
        </authorList>
    </citation>
    <scope>NUCLEOTIDE SEQUENCE [LARGE SCALE GENOMIC DNA]</scope>
    <source>
        <strain evidence="10 11">DSM 11294</strain>
    </source>
</reference>
<evidence type="ECO:0000256" key="1">
    <source>
        <dbReference type="ARBA" id="ARBA00004651"/>
    </source>
</evidence>
<feature type="transmembrane region" description="Helical" evidence="7">
    <location>
        <begin position="287"/>
        <end position="309"/>
    </location>
</feature>
<dbReference type="PROSITE" id="PS50928">
    <property type="entry name" value="ABC_TM1"/>
    <property type="match status" value="1"/>
</dbReference>
<evidence type="ECO:0000256" key="2">
    <source>
        <dbReference type="ARBA" id="ARBA00022448"/>
    </source>
</evidence>
<feature type="compositionally biased region" description="Low complexity" evidence="8">
    <location>
        <begin position="22"/>
        <end position="36"/>
    </location>
</feature>
<keyword evidence="6 7" id="KW-0472">Membrane</keyword>
<organism evidence="10 11">
    <name type="scientific">Bogoriella caseilytica</name>
    <dbReference type="NCBI Taxonomy" id="56055"/>
    <lineage>
        <taxon>Bacteria</taxon>
        <taxon>Bacillati</taxon>
        <taxon>Actinomycetota</taxon>
        <taxon>Actinomycetes</taxon>
        <taxon>Micrococcales</taxon>
        <taxon>Bogoriellaceae</taxon>
        <taxon>Bogoriella</taxon>
    </lineage>
</organism>
<feature type="compositionally biased region" description="Low complexity" evidence="8">
    <location>
        <begin position="1"/>
        <end position="14"/>
    </location>
</feature>
<keyword evidence="4 7" id="KW-0812">Transmembrane</keyword>
<comment type="subcellular location">
    <subcellularLocation>
        <location evidence="1 7">Cell membrane</location>
        <topology evidence="1 7">Multi-pass membrane protein</topology>
    </subcellularLocation>
</comment>
<keyword evidence="11" id="KW-1185">Reference proteome</keyword>
<dbReference type="OrthoDB" id="3524874at2"/>
<feature type="region of interest" description="Disordered" evidence="8">
    <location>
        <begin position="1"/>
        <end position="49"/>
    </location>
</feature>
<comment type="similarity">
    <text evidence="7">Belongs to the binding-protein-dependent transport system permease family.</text>
</comment>
<dbReference type="PANTHER" id="PTHR43744:SF12">
    <property type="entry name" value="ABC TRANSPORTER PERMEASE PROTEIN MG189-RELATED"/>
    <property type="match status" value="1"/>
</dbReference>
<dbReference type="RefSeq" id="WP_123303361.1">
    <property type="nucleotide sequence ID" value="NZ_RKHK01000001.1"/>
</dbReference>
<dbReference type="CDD" id="cd06261">
    <property type="entry name" value="TM_PBP2"/>
    <property type="match status" value="1"/>
</dbReference>
<dbReference type="Gene3D" id="1.10.3720.10">
    <property type="entry name" value="MetI-like"/>
    <property type="match status" value="1"/>
</dbReference>
<feature type="transmembrane region" description="Helical" evidence="7">
    <location>
        <begin position="242"/>
        <end position="267"/>
    </location>
</feature>
<keyword evidence="2 7" id="KW-0813">Transport</keyword>
<name>A0A3N2BC84_9MICO</name>
<feature type="transmembrane region" description="Helical" evidence="7">
    <location>
        <begin position="187"/>
        <end position="205"/>
    </location>
</feature>
<dbReference type="SUPFAM" id="SSF161098">
    <property type="entry name" value="MetI-like"/>
    <property type="match status" value="1"/>
</dbReference>
<feature type="transmembrane region" description="Helical" evidence="7">
    <location>
        <begin position="53"/>
        <end position="76"/>
    </location>
</feature>
<feature type="transmembrane region" description="Helical" evidence="7">
    <location>
        <begin position="156"/>
        <end position="175"/>
    </location>
</feature>
<evidence type="ECO:0000256" key="6">
    <source>
        <dbReference type="ARBA" id="ARBA00023136"/>
    </source>
</evidence>
<gene>
    <name evidence="10" type="ORF">EDD31_1210</name>
</gene>